<dbReference type="RefSeq" id="WP_250932739.1">
    <property type="nucleotide sequence ID" value="NZ_JAMQBK010000096.1"/>
</dbReference>
<evidence type="ECO:0000313" key="3">
    <source>
        <dbReference type="Proteomes" id="UP001202961"/>
    </source>
</evidence>
<protein>
    <submittedName>
        <fullName evidence="2">Uncharacterized protein</fullName>
    </submittedName>
</protein>
<evidence type="ECO:0000313" key="2">
    <source>
        <dbReference type="EMBL" id="MCM2374700.1"/>
    </source>
</evidence>
<keyword evidence="3" id="KW-1185">Reference proteome</keyword>
<comment type="caution">
    <text evidence="2">The sequence shown here is derived from an EMBL/GenBank/DDBJ whole genome shotgun (WGS) entry which is preliminary data.</text>
</comment>
<gene>
    <name evidence="2" type="ORF">NB063_29100</name>
</gene>
<accession>A0ABT0UCQ6</accession>
<organism evidence="2 3">
    <name type="scientific">Aporhodopirellula aestuarii</name>
    <dbReference type="NCBI Taxonomy" id="2950107"/>
    <lineage>
        <taxon>Bacteria</taxon>
        <taxon>Pseudomonadati</taxon>
        <taxon>Planctomycetota</taxon>
        <taxon>Planctomycetia</taxon>
        <taxon>Pirellulales</taxon>
        <taxon>Pirellulaceae</taxon>
        <taxon>Aporhodopirellula</taxon>
    </lineage>
</organism>
<proteinExistence type="predicted"/>
<name>A0ABT0UCQ6_9BACT</name>
<dbReference type="Proteomes" id="UP001202961">
    <property type="component" value="Unassembled WGS sequence"/>
</dbReference>
<dbReference type="EMBL" id="JAMQBK010000096">
    <property type="protein sequence ID" value="MCM2374700.1"/>
    <property type="molecule type" value="Genomic_DNA"/>
</dbReference>
<evidence type="ECO:0000256" key="1">
    <source>
        <dbReference type="SAM" id="MobiDB-lite"/>
    </source>
</evidence>
<reference evidence="2 3" key="1">
    <citation type="journal article" date="2022" name="Syst. Appl. Microbiol.">
        <title>Rhodopirellula aestuarii sp. nov., a novel member of the genus Rhodopirellula isolated from brackish sediments collected in the Tagus River estuary, Portugal.</title>
        <authorList>
            <person name="Vitorino I.R."/>
            <person name="Klimek D."/>
            <person name="Calusinska M."/>
            <person name="Lobo-da-Cunha A."/>
            <person name="Vasconcelos V."/>
            <person name="Lage O.M."/>
        </authorList>
    </citation>
    <scope>NUCLEOTIDE SEQUENCE [LARGE SCALE GENOMIC DNA]</scope>
    <source>
        <strain evidence="2 3">ICT_H3.1</strain>
    </source>
</reference>
<sequence length="114" mass="11714">MDKSEAIEGIATLTYFAFDVLELIERTEVRGEWSELNVSQSADSGAALGGRVVCGKQERADEGGRDAPAVAACRRGTSRGVVESGGVAGDSPASACPRREGGLGSAKPKASQLC</sequence>
<feature type="region of interest" description="Disordered" evidence="1">
    <location>
        <begin position="78"/>
        <end position="114"/>
    </location>
</feature>